<protein>
    <submittedName>
        <fullName evidence="2">Sacsin-like 2</fullName>
    </submittedName>
</protein>
<evidence type="ECO:0000259" key="1">
    <source>
        <dbReference type="Pfam" id="PF25794"/>
    </source>
</evidence>
<sequence>GPALCLFNNSNFTKEDWHGIRKLSDSIKKDDPLKVGQFGLGFKSILSQFSVVIKCSLWIQVSQKSTCVASYL</sequence>
<dbReference type="InterPro" id="IPR058210">
    <property type="entry name" value="SACS/Nov_dom"/>
</dbReference>
<gene>
    <name evidence="2" type="primary">SACS-L2</name>
    <name evidence="2" type="ORF">Hamer_G004742</name>
</gene>
<name>A0A8J5JW73_HOMAM</name>
<reference evidence="2" key="1">
    <citation type="journal article" date="2021" name="Sci. Adv.">
        <title>The American lobster genome reveals insights on longevity, neural, and immune adaptations.</title>
        <authorList>
            <person name="Polinski J.M."/>
            <person name="Zimin A.V."/>
            <person name="Clark K.F."/>
            <person name="Kohn A.B."/>
            <person name="Sadowski N."/>
            <person name="Timp W."/>
            <person name="Ptitsyn A."/>
            <person name="Khanna P."/>
            <person name="Romanova D.Y."/>
            <person name="Williams P."/>
            <person name="Greenwood S.J."/>
            <person name="Moroz L.L."/>
            <person name="Walt D.R."/>
            <person name="Bodnar A.G."/>
        </authorList>
    </citation>
    <scope>NUCLEOTIDE SEQUENCE</scope>
    <source>
        <strain evidence="2">GMGI-L3</strain>
    </source>
</reference>
<feature type="domain" description="Sacsin/Nov" evidence="1">
    <location>
        <begin position="1"/>
        <end position="45"/>
    </location>
</feature>
<dbReference type="PANTHER" id="PTHR15600:SF42">
    <property type="entry name" value="SACSIN"/>
    <property type="match status" value="1"/>
</dbReference>
<dbReference type="EMBL" id="JAHLQT010024847">
    <property type="protein sequence ID" value="KAG7165001.1"/>
    <property type="molecule type" value="Genomic_DNA"/>
</dbReference>
<organism evidence="2 3">
    <name type="scientific">Homarus americanus</name>
    <name type="common">American lobster</name>
    <dbReference type="NCBI Taxonomy" id="6706"/>
    <lineage>
        <taxon>Eukaryota</taxon>
        <taxon>Metazoa</taxon>
        <taxon>Ecdysozoa</taxon>
        <taxon>Arthropoda</taxon>
        <taxon>Crustacea</taxon>
        <taxon>Multicrustacea</taxon>
        <taxon>Malacostraca</taxon>
        <taxon>Eumalacostraca</taxon>
        <taxon>Eucarida</taxon>
        <taxon>Decapoda</taxon>
        <taxon>Pleocyemata</taxon>
        <taxon>Astacidea</taxon>
        <taxon>Nephropoidea</taxon>
        <taxon>Nephropidae</taxon>
        <taxon>Homarus</taxon>
    </lineage>
</organism>
<dbReference type="Pfam" id="PF25794">
    <property type="entry name" value="SACS"/>
    <property type="match status" value="1"/>
</dbReference>
<accession>A0A8J5JW73</accession>
<keyword evidence="3" id="KW-1185">Reference proteome</keyword>
<dbReference type="AlphaFoldDB" id="A0A8J5JW73"/>
<feature type="non-terminal residue" evidence="2">
    <location>
        <position position="1"/>
    </location>
</feature>
<dbReference type="Proteomes" id="UP000747542">
    <property type="component" value="Unassembled WGS sequence"/>
</dbReference>
<dbReference type="PANTHER" id="PTHR15600">
    <property type="entry name" value="SACSIN"/>
    <property type="match status" value="1"/>
</dbReference>
<evidence type="ECO:0000313" key="3">
    <source>
        <dbReference type="Proteomes" id="UP000747542"/>
    </source>
</evidence>
<comment type="caution">
    <text evidence="2">The sequence shown here is derived from an EMBL/GenBank/DDBJ whole genome shotgun (WGS) entry which is preliminary data.</text>
</comment>
<evidence type="ECO:0000313" key="2">
    <source>
        <dbReference type="EMBL" id="KAG7165001.1"/>
    </source>
</evidence>
<proteinExistence type="predicted"/>
<dbReference type="InterPro" id="IPR052972">
    <property type="entry name" value="Sacsin_chaperone_reg"/>
</dbReference>
<dbReference type="GO" id="GO:0030544">
    <property type="term" value="F:Hsp70 protein binding"/>
    <property type="evidence" value="ECO:0007669"/>
    <property type="project" value="TreeGrafter"/>
</dbReference>